<proteinExistence type="predicted"/>
<dbReference type="EMBL" id="LR881467">
    <property type="protein sequence ID" value="CAD5318167.1"/>
    <property type="molecule type" value="Genomic_DNA"/>
</dbReference>
<sequence length="104" mass="12023">MGEQKKSTKISMHMDKFLSWKVDRRVSELVQATCFKNFLKFEESKHKLNLPLLTVVMSFFDDKQKAFSFPAENSMVDFGLEYILYITGLPIDGKQVSGYQSSKN</sequence>
<gene>
    <name evidence="1" type="ORF">AT9943_LOCUS6405</name>
</gene>
<accession>A0A7G2E946</accession>
<name>A0A7G2E946_ARATH</name>
<organism evidence="1 2">
    <name type="scientific">Arabidopsis thaliana</name>
    <name type="common">Mouse-ear cress</name>
    <dbReference type="NCBI Taxonomy" id="3702"/>
    <lineage>
        <taxon>Eukaryota</taxon>
        <taxon>Viridiplantae</taxon>
        <taxon>Streptophyta</taxon>
        <taxon>Embryophyta</taxon>
        <taxon>Tracheophyta</taxon>
        <taxon>Spermatophyta</taxon>
        <taxon>Magnoliopsida</taxon>
        <taxon>eudicotyledons</taxon>
        <taxon>Gunneridae</taxon>
        <taxon>Pentapetalae</taxon>
        <taxon>rosids</taxon>
        <taxon>malvids</taxon>
        <taxon>Brassicales</taxon>
        <taxon>Brassicaceae</taxon>
        <taxon>Camelineae</taxon>
        <taxon>Arabidopsis</taxon>
    </lineage>
</organism>
<protein>
    <submittedName>
        <fullName evidence="1">(thale cress) hypothetical protein</fullName>
    </submittedName>
</protein>
<dbReference type="Proteomes" id="UP000516314">
    <property type="component" value="Chromosome 2"/>
</dbReference>
<reference evidence="1 2" key="1">
    <citation type="submission" date="2020-09" db="EMBL/GenBank/DDBJ databases">
        <authorList>
            <person name="Ashkenazy H."/>
        </authorList>
    </citation>
    <scope>NUCLEOTIDE SEQUENCE [LARGE SCALE GENOMIC DNA]</scope>
    <source>
        <strain evidence="2">cv. Cdm-0</strain>
    </source>
</reference>
<dbReference type="AlphaFoldDB" id="A0A7G2E946"/>
<evidence type="ECO:0000313" key="2">
    <source>
        <dbReference type="Proteomes" id="UP000516314"/>
    </source>
</evidence>
<evidence type="ECO:0000313" key="1">
    <source>
        <dbReference type="EMBL" id="CAD5318167.1"/>
    </source>
</evidence>